<name>A0A4R5NG37_9LACO</name>
<evidence type="ECO:0000313" key="2">
    <source>
        <dbReference type="Proteomes" id="UP000294854"/>
    </source>
</evidence>
<comment type="caution">
    <text evidence="1">The sequence shown here is derived from an EMBL/GenBank/DDBJ whole genome shotgun (WGS) entry which is preliminary data.</text>
</comment>
<proteinExistence type="predicted"/>
<gene>
    <name evidence="1" type="ORF">C5L31_001992</name>
</gene>
<keyword evidence="2" id="KW-1185">Reference proteome</keyword>
<dbReference type="STRING" id="1122149.FD44_GL000827"/>
<dbReference type="Proteomes" id="UP000294854">
    <property type="component" value="Unassembled WGS sequence"/>
</dbReference>
<dbReference type="RefSeq" id="WP_010620273.1">
    <property type="nucleotide sequence ID" value="NZ_PUFO01000088.1"/>
</dbReference>
<protein>
    <recommendedName>
        <fullName evidence="3">Uracil-DNA glycosylase-like domain-containing protein</fullName>
    </recommendedName>
</protein>
<accession>A0A4R5NG37</accession>
<organism evidence="1 2">
    <name type="scientific">Secundilactobacillus malefermentans</name>
    <dbReference type="NCBI Taxonomy" id="176292"/>
    <lineage>
        <taxon>Bacteria</taxon>
        <taxon>Bacillati</taxon>
        <taxon>Bacillota</taxon>
        <taxon>Bacilli</taxon>
        <taxon>Lactobacillales</taxon>
        <taxon>Lactobacillaceae</taxon>
        <taxon>Secundilactobacillus</taxon>
    </lineage>
</organism>
<reference evidence="1 2" key="1">
    <citation type="journal article" date="2019" name="Appl. Microbiol. Biotechnol.">
        <title>Uncovering carbohydrate metabolism through a genotype-phenotype association study of 56 lactic acid bacteria genomes.</title>
        <authorList>
            <person name="Buron-Moles G."/>
            <person name="Chailyan A."/>
            <person name="Dolejs I."/>
            <person name="Forster J."/>
            <person name="Miks M.H."/>
        </authorList>
    </citation>
    <scope>NUCLEOTIDE SEQUENCE [LARGE SCALE GENOMIC DNA]</scope>
    <source>
        <strain evidence="1 2">ATCC 49373</strain>
    </source>
</reference>
<dbReference type="AlphaFoldDB" id="A0A4R5NG37"/>
<evidence type="ECO:0000313" key="1">
    <source>
        <dbReference type="EMBL" id="TDG73230.1"/>
    </source>
</evidence>
<evidence type="ECO:0008006" key="3">
    <source>
        <dbReference type="Google" id="ProtNLM"/>
    </source>
</evidence>
<dbReference type="EMBL" id="PUFO01000088">
    <property type="protein sequence ID" value="TDG73230.1"/>
    <property type="molecule type" value="Genomic_DNA"/>
</dbReference>
<sequence>MGMTNESYRKTDSWAYWTVPAGLSKDASAKETQTAFHDSYQPGFPATIDKDDLTAKLSQVKYIFVGLNPGNAGPEQELFGNFHGQIRSADYRLAAAAYGTGAWGAFMTDLSGEIQSDSKQIKVTEANVQDLINHLDELGIPETAVLIAMGTKTFKGLDGKLPASHPLEQMYHYSNANSGHWDAETEHNKIQKIVEKHG</sequence>